<feature type="domain" description="ABC transporter family G" evidence="6">
    <location>
        <begin position="23"/>
        <end position="79"/>
    </location>
</feature>
<evidence type="ECO:0000313" key="7">
    <source>
        <dbReference type="EMBL" id="CAF4386595.1"/>
    </source>
</evidence>
<dbReference type="PANTHER" id="PTHR48041">
    <property type="entry name" value="ABC TRANSPORTER G FAMILY MEMBER 28"/>
    <property type="match status" value="1"/>
</dbReference>
<dbReference type="Pfam" id="PF19055">
    <property type="entry name" value="ABC2_membrane_7"/>
    <property type="match status" value="1"/>
</dbReference>
<dbReference type="InterPro" id="IPR043926">
    <property type="entry name" value="ABCG_dom"/>
</dbReference>
<evidence type="ECO:0000256" key="3">
    <source>
        <dbReference type="ARBA" id="ARBA00022692"/>
    </source>
</evidence>
<dbReference type="GO" id="GO:0140359">
    <property type="term" value="F:ABC-type transporter activity"/>
    <property type="evidence" value="ECO:0007669"/>
    <property type="project" value="InterPro"/>
</dbReference>
<dbReference type="Proteomes" id="UP000663881">
    <property type="component" value="Unassembled WGS sequence"/>
</dbReference>
<keyword evidence="2" id="KW-0813">Transport</keyword>
<evidence type="ECO:0000256" key="1">
    <source>
        <dbReference type="ARBA" id="ARBA00004141"/>
    </source>
</evidence>
<dbReference type="SUPFAM" id="SSF52540">
    <property type="entry name" value="P-loop containing nucleoside triphosphate hydrolases"/>
    <property type="match status" value="1"/>
</dbReference>
<keyword evidence="3" id="KW-0812">Transmembrane</keyword>
<keyword evidence="4" id="KW-1133">Transmembrane helix</keyword>
<evidence type="ECO:0000256" key="5">
    <source>
        <dbReference type="ARBA" id="ARBA00023136"/>
    </source>
</evidence>
<reference evidence="7" key="1">
    <citation type="submission" date="2021-02" db="EMBL/GenBank/DDBJ databases">
        <authorList>
            <person name="Nowell W R."/>
        </authorList>
    </citation>
    <scope>NUCLEOTIDE SEQUENCE</scope>
</reference>
<protein>
    <recommendedName>
        <fullName evidence="6">ABC transporter family G domain-containing protein</fullName>
    </recommendedName>
</protein>
<dbReference type="InterPro" id="IPR050352">
    <property type="entry name" value="ABCG_transporters"/>
</dbReference>
<dbReference type="PANTHER" id="PTHR48041:SF63">
    <property type="entry name" value="EARLY GENE AT 23, ISOFORM C"/>
    <property type="match status" value="1"/>
</dbReference>
<dbReference type="AlphaFoldDB" id="A0A820NGH7"/>
<keyword evidence="5" id="KW-0472">Membrane</keyword>
<accession>A0A820NGH7</accession>
<evidence type="ECO:0000256" key="4">
    <source>
        <dbReference type="ARBA" id="ARBA00022989"/>
    </source>
</evidence>
<evidence type="ECO:0000313" key="8">
    <source>
        <dbReference type="Proteomes" id="UP000663881"/>
    </source>
</evidence>
<dbReference type="EMBL" id="CAJOAY010025869">
    <property type="protein sequence ID" value="CAF4386595.1"/>
    <property type="molecule type" value="Genomic_DNA"/>
</dbReference>
<sequence length="172" mass="19748">AVTLMRILRELALKGKTIMMSIHQPSSQIFQSFDQLILLADAKTIFMGKPSNALDYFATLGHHAPLQYNPADFIMNLVNQDNGIREELKEAYVQNKSSNNLQYSTEGRKYLIDEPNGKEIELINKYPINLMSNKNESKWPIGFFAQTWVLFSRNWILTSKSQFTKLNCIQAV</sequence>
<feature type="non-terminal residue" evidence="7">
    <location>
        <position position="172"/>
    </location>
</feature>
<comment type="caution">
    <text evidence="7">The sequence shown here is derived from an EMBL/GenBank/DDBJ whole genome shotgun (WGS) entry which is preliminary data.</text>
</comment>
<dbReference type="GO" id="GO:0005886">
    <property type="term" value="C:plasma membrane"/>
    <property type="evidence" value="ECO:0007669"/>
    <property type="project" value="TreeGrafter"/>
</dbReference>
<gene>
    <name evidence="7" type="ORF">OKA104_LOCUS50648</name>
</gene>
<proteinExistence type="predicted"/>
<name>A0A820NGH7_9BILA</name>
<dbReference type="InterPro" id="IPR027417">
    <property type="entry name" value="P-loop_NTPase"/>
</dbReference>
<feature type="non-terminal residue" evidence="7">
    <location>
        <position position="1"/>
    </location>
</feature>
<evidence type="ECO:0000256" key="2">
    <source>
        <dbReference type="ARBA" id="ARBA00022448"/>
    </source>
</evidence>
<comment type="subcellular location">
    <subcellularLocation>
        <location evidence="1">Membrane</location>
        <topology evidence="1">Multi-pass membrane protein</topology>
    </subcellularLocation>
</comment>
<evidence type="ECO:0000259" key="6">
    <source>
        <dbReference type="Pfam" id="PF19055"/>
    </source>
</evidence>
<organism evidence="7 8">
    <name type="scientific">Adineta steineri</name>
    <dbReference type="NCBI Taxonomy" id="433720"/>
    <lineage>
        <taxon>Eukaryota</taxon>
        <taxon>Metazoa</taxon>
        <taxon>Spiralia</taxon>
        <taxon>Gnathifera</taxon>
        <taxon>Rotifera</taxon>
        <taxon>Eurotatoria</taxon>
        <taxon>Bdelloidea</taxon>
        <taxon>Adinetida</taxon>
        <taxon>Adinetidae</taxon>
        <taxon>Adineta</taxon>
    </lineage>
</organism>